<reference evidence="2" key="1">
    <citation type="submission" date="2023-06" db="EMBL/GenBank/DDBJ databases">
        <title>Genome-scale phylogeny and comparative genomics of the fungal order Sordariales.</title>
        <authorList>
            <consortium name="Lawrence Berkeley National Laboratory"/>
            <person name="Hensen N."/>
            <person name="Bonometti L."/>
            <person name="Westerberg I."/>
            <person name="Brannstrom I.O."/>
            <person name="Guillou S."/>
            <person name="Cros-Aarteil S."/>
            <person name="Calhoun S."/>
            <person name="Haridas S."/>
            <person name="Kuo A."/>
            <person name="Mondo S."/>
            <person name="Pangilinan J."/>
            <person name="Riley R."/>
            <person name="Labutti K."/>
            <person name="Andreopoulos B."/>
            <person name="Lipzen A."/>
            <person name="Chen C."/>
            <person name="Yanf M."/>
            <person name="Daum C."/>
            <person name="Ng V."/>
            <person name="Clum A."/>
            <person name="Steindorff A."/>
            <person name="Ohm R."/>
            <person name="Martin F."/>
            <person name="Silar P."/>
            <person name="Natvig D."/>
            <person name="Lalanne C."/>
            <person name="Gautier V."/>
            <person name="Ament-Velasquez S.L."/>
            <person name="Kruys A."/>
            <person name="Hutchinson M.I."/>
            <person name="Powell A.J."/>
            <person name="Barry K."/>
            <person name="Miller A.N."/>
            <person name="Grigoriev I.V."/>
            <person name="Debuchy R."/>
            <person name="Gladieux P."/>
            <person name="Thoren M.H."/>
            <person name="Johannesson H."/>
        </authorList>
    </citation>
    <scope>NUCLEOTIDE SEQUENCE</scope>
    <source>
        <strain evidence="2">SMH2532-1</strain>
    </source>
</reference>
<accession>A0AA40CXY4</accession>
<proteinExistence type="predicted"/>
<organism evidence="2 3">
    <name type="scientific">Cercophora newfieldiana</name>
    <dbReference type="NCBI Taxonomy" id="92897"/>
    <lineage>
        <taxon>Eukaryota</taxon>
        <taxon>Fungi</taxon>
        <taxon>Dikarya</taxon>
        <taxon>Ascomycota</taxon>
        <taxon>Pezizomycotina</taxon>
        <taxon>Sordariomycetes</taxon>
        <taxon>Sordariomycetidae</taxon>
        <taxon>Sordariales</taxon>
        <taxon>Lasiosphaeriaceae</taxon>
        <taxon>Cercophora</taxon>
    </lineage>
</organism>
<protein>
    <submittedName>
        <fullName evidence="2">Uncharacterized protein</fullName>
    </submittedName>
</protein>
<evidence type="ECO:0000256" key="1">
    <source>
        <dbReference type="SAM" id="Phobius"/>
    </source>
</evidence>
<dbReference type="AlphaFoldDB" id="A0AA40CXY4"/>
<evidence type="ECO:0000313" key="2">
    <source>
        <dbReference type="EMBL" id="KAK0655655.1"/>
    </source>
</evidence>
<keyword evidence="1" id="KW-0812">Transmembrane</keyword>
<dbReference type="EMBL" id="JAULSV010000001">
    <property type="protein sequence ID" value="KAK0655655.1"/>
    <property type="molecule type" value="Genomic_DNA"/>
</dbReference>
<gene>
    <name evidence="2" type="ORF">B0T16DRAFT_424391</name>
</gene>
<dbReference type="Proteomes" id="UP001174936">
    <property type="component" value="Unassembled WGS sequence"/>
</dbReference>
<feature type="transmembrane region" description="Helical" evidence="1">
    <location>
        <begin position="304"/>
        <end position="325"/>
    </location>
</feature>
<evidence type="ECO:0000313" key="3">
    <source>
        <dbReference type="Proteomes" id="UP001174936"/>
    </source>
</evidence>
<sequence>MESKTDPQPGDESLEDLADAVWAYSNYFQRQWDLIAKHSDGRYVMVKTRRDVRDIAQLLLRGSPRDVILDELRKRQPEATDPKKYEEACANSLNLTARLVLMLKIGTFKNQANLRGFINWKEGSIRDFVSEYFEESRPVLSCEGVRLPKSFDAWSICKIGGIDVDFIDNLADHLLFVGDSKVLIFHHAHFLERQENNPLFPPGVIEETLRTLALLFPQSQFGSQGWSRNKKPKWLRRLTEQHLPTCVVDSRLTKCGDLPHSERQIERFVFWRDRLVILKQAFDDATPRTISQWFYDRRNGVQWYTFWVAILVLIVSTAIGIAQVIEGGIQVHFALHPQSS</sequence>
<keyword evidence="1" id="KW-1133">Transmembrane helix</keyword>
<comment type="caution">
    <text evidence="2">The sequence shown here is derived from an EMBL/GenBank/DDBJ whole genome shotgun (WGS) entry which is preliminary data.</text>
</comment>
<name>A0AA40CXY4_9PEZI</name>
<keyword evidence="3" id="KW-1185">Reference proteome</keyword>
<keyword evidence="1" id="KW-0472">Membrane</keyword>